<organism evidence="2 3">
    <name type="scientific">Iodidimonas gelatinilytica</name>
    <dbReference type="NCBI Taxonomy" id="1236966"/>
    <lineage>
        <taxon>Bacteria</taxon>
        <taxon>Pseudomonadati</taxon>
        <taxon>Pseudomonadota</taxon>
        <taxon>Alphaproteobacteria</taxon>
        <taxon>Iodidimonadales</taxon>
        <taxon>Iodidimonadaceae</taxon>
        <taxon>Iodidimonas</taxon>
    </lineage>
</organism>
<reference evidence="2 3" key="1">
    <citation type="submission" date="2019-09" db="EMBL/GenBank/DDBJ databases">
        <title>NBRP : Genome information of microbial organism related human and environment.</title>
        <authorList>
            <person name="Hattori M."/>
            <person name="Oshima K."/>
            <person name="Inaba H."/>
            <person name="Suda W."/>
            <person name="Sakamoto M."/>
            <person name="Iino T."/>
            <person name="Kitahara M."/>
            <person name="Oshida Y."/>
            <person name="Iida T."/>
            <person name="Kudo T."/>
            <person name="Itoh T."/>
            <person name="Ohkuma M."/>
        </authorList>
    </citation>
    <scope>NUCLEOTIDE SEQUENCE [LARGE SCALE GENOMIC DNA]</scope>
    <source>
        <strain evidence="2 3">Hi-2</strain>
    </source>
</reference>
<gene>
    <name evidence="2" type="ORF">JCM17844_05480</name>
</gene>
<feature type="domain" description="Transposase DDE" evidence="1">
    <location>
        <begin position="3"/>
        <end position="80"/>
    </location>
</feature>
<evidence type="ECO:0000313" key="3">
    <source>
        <dbReference type="Proteomes" id="UP000322084"/>
    </source>
</evidence>
<dbReference type="Proteomes" id="UP000322084">
    <property type="component" value="Unassembled WGS sequence"/>
</dbReference>
<name>A0A5A7MLR6_9PROT</name>
<protein>
    <recommendedName>
        <fullName evidence="1">Transposase DDE domain-containing protein</fullName>
    </recommendedName>
</protein>
<accession>A0A5A7MLR6</accession>
<dbReference type="EMBL" id="BKCL01000001">
    <property type="protein sequence ID" value="GEQ96911.1"/>
    <property type="molecule type" value="Genomic_DNA"/>
</dbReference>
<dbReference type="InterPro" id="IPR025668">
    <property type="entry name" value="Tnp_DDE_dom"/>
</dbReference>
<dbReference type="PANTHER" id="PTHR30007:SF1">
    <property type="entry name" value="BLR1914 PROTEIN"/>
    <property type="match status" value="1"/>
</dbReference>
<sequence>MFLADKGYDSDHIRQSLLIHGILPVIPSKANRREPVPHNRAAYKHRNLIERMFNKLKQFRRIATRYEKTKASFLAFLSLADAKLWMPSFVNRA</sequence>
<evidence type="ECO:0000313" key="2">
    <source>
        <dbReference type="EMBL" id="GEQ96911.1"/>
    </source>
</evidence>
<dbReference type="AlphaFoldDB" id="A0A5A7MLR6"/>
<evidence type="ECO:0000259" key="1">
    <source>
        <dbReference type="Pfam" id="PF13586"/>
    </source>
</evidence>
<dbReference type="Pfam" id="PF13586">
    <property type="entry name" value="DDE_Tnp_1_2"/>
    <property type="match status" value="1"/>
</dbReference>
<comment type="caution">
    <text evidence="2">The sequence shown here is derived from an EMBL/GenBank/DDBJ whole genome shotgun (WGS) entry which is preliminary data.</text>
</comment>
<dbReference type="PANTHER" id="PTHR30007">
    <property type="entry name" value="PHP DOMAIN PROTEIN"/>
    <property type="match status" value="1"/>
</dbReference>
<proteinExistence type="predicted"/>